<organism evidence="2 3">
    <name type="scientific">Invertebrate iridovirus 25</name>
    <dbReference type="NCBI Taxonomy" id="1301280"/>
    <lineage>
        <taxon>Viruses</taxon>
        <taxon>Varidnaviria</taxon>
        <taxon>Bamfordvirae</taxon>
        <taxon>Nucleocytoviricota</taxon>
        <taxon>Megaviricetes</taxon>
        <taxon>Pimascovirales</taxon>
        <taxon>Pimascovirales incertae sedis</taxon>
        <taxon>Iridoviridae</taxon>
        <taxon>Betairidovirinae</taxon>
        <taxon>Chloriridovirus</taxon>
        <taxon>Chloriridovirus simulium2</taxon>
    </lineage>
</organism>
<dbReference type="KEGG" id="vg:18501543"/>
<keyword evidence="3" id="KW-1185">Reference proteome</keyword>
<dbReference type="Pfam" id="PF10927">
    <property type="entry name" value="DUF2738"/>
    <property type="match status" value="1"/>
</dbReference>
<dbReference type="InterPro" id="IPR024416">
    <property type="entry name" value="DUF2738"/>
</dbReference>
<evidence type="ECO:0000256" key="1">
    <source>
        <dbReference type="SAM" id="MobiDB-lite"/>
    </source>
</evidence>
<dbReference type="EMBL" id="HF920635">
    <property type="protein sequence ID" value="CCV02189.1"/>
    <property type="molecule type" value="Genomic_DNA"/>
</dbReference>
<dbReference type="RefSeq" id="YP_009010704.1">
    <property type="nucleotide sequence ID" value="NC_023613.1"/>
</dbReference>
<sequence>MEDKNIIINDTKYNFFKFYNVNQPLTELKYFNSDRLVFAKPVARKLPETNISFNRIFVAISAPKTRTINEGLKGVYDVNELLDYDSQFKTTEFTTKYDFTKLEETDYHILVDKEWYISNIDEGLKEPSFVYNLSDKLYHDEPEQRNKVLPYFTVFNATEMFKKKPSLINKIPSEHYHILLNKKWLKDNLSEKYLKVMAEEYKPLVFSSEEVFSFGVSRNTLDTNNTSYQISLCLYDRENPKNEEVKWAAKYEELATVCRNHLKTSEFKKLKGLIDTMKGLSWKGNEIGDADGPKLYPKVMFNQKKEEFITVFMDENDEIVEDPKTILDKRARIRVALRFESIFVGSKVALQVRANDVLISKWIEAYKPRALIVRRTKPSPPSKVSVTTQEKSEDESDLNSSSSEEEEEEVQKPVKRVVKTVKMST</sequence>
<accession>W8W2V3</accession>
<dbReference type="OrthoDB" id="9237at10239"/>
<feature type="compositionally biased region" description="Acidic residues" evidence="1">
    <location>
        <begin position="392"/>
        <end position="409"/>
    </location>
</feature>
<evidence type="ECO:0000313" key="2">
    <source>
        <dbReference type="EMBL" id="CCV02189.1"/>
    </source>
</evidence>
<gene>
    <name evidence="2" type="primary">171R</name>
    <name evidence="2" type="ORF">IIV25_171R</name>
</gene>
<dbReference type="GeneID" id="18501543"/>
<protein>
    <submittedName>
        <fullName evidence="2">Uncharacterized protein</fullName>
    </submittedName>
</protein>
<name>W8W2V3_9VIRU</name>
<proteinExistence type="predicted"/>
<feature type="region of interest" description="Disordered" evidence="1">
    <location>
        <begin position="377"/>
        <end position="425"/>
    </location>
</feature>
<evidence type="ECO:0000313" key="3">
    <source>
        <dbReference type="Proteomes" id="UP000097612"/>
    </source>
</evidence>
<reference evidence="2 3" key="1">
    <citation type="journal article" date="2013" name="Arch. Virol.">
        <title>Complete genome sequence of invertebrate iridovirus IIV-25 isolated from a blackfly larva.</title>
        <authorList>
            <person name="Piegu B."/>
            <person name="Guizard S."/>
            <person name="Spears T."/>
            <person name="Cruaud C."/>
            <person name="Couloux A."/>
            <person name="Bideshi D.K."/>
            <person name="Federici B.A."/>
            <person name="Bigot Y."/>
        </authorList>
    </citation>
    <scope>NUCLEOTIDE SEQUENCE [LARGE SCALE GENOMIC DNA]</scope>
</reference>
<dbReference type="Proteomes" id="UP000097612">
    <property type="component" value="Segment"/>
</dbReference>